<dbReference type="Proteomes" id="UP000075025">
    <property type="component" value="Unassembled WGS sequence"/>
</dbReference>
<gene>
    <name evidence="1" type="ORF">NS220_12725</name>
</gene>
<sequence length="144" mass="15894">MTVPLSIIDSPADTSLSHAEDFFAPQKTSAARLPRADVFTRNIVRGVFEVLAGVREVEQLARWTSEEVYRSLVVRVSLAKRARSARGMPAPRDVHEIRSVHLYAPTDGVYEATVTAAARARTRAVALRLEGIDGRWRVTALALL</sequence>
<proteinExistence type="predicted"/>
<accession>A0A147EV67</accession>
<dbReference type="PATRIC" id="fig|2033.6.peg.3842"/>
<evidence type="ECO:0000313" key="1">
    <source>
        <dbReference type="EMBL" id="KTR93384.1"/>
    </source>
</evidence>
<comment type="caution">
    <text evidence="1">The sequence shown here is derived from an EMBL/GenBank/DDBJ whole genome shotgun (WGS) entry which is preliminary data.</text>
</comment>
<dbReference type="RefSeq" id="WP_058624411.1">
    <property type="nucleotide sequence ID" value="NZ_LDRT01000086.1"/>
</dbReference>
<dbReference type="AlphaFoldDB" id="A0A147EV67"/>
<reference evidence="1 2" key="1">
    <citation type="journal article" date="2016" name="Front. Microbiol.">
        <title>Genomic Resource of Rice Seed Associated Bacteria.</title>
        <authorList>
            <person name="Midha S."/>
            <person name="Bansal K."/>
            <person name="Sharma S."/>
            <person name="Kumar N."/>
            <person name="Patil P.P."/>
            <person name="Chaudhry V."/>
            <person name="Patil P.B."/>
        </authorList>
    </citation>
    <scope>NUCLEOTIDE SEQUENCE [LARGE SCALE GENOMIC DNA]</scope>
    <source>
        <strain evidence="1 2">NS220</strain>
    </source>
</reference>
<evidence type="ECO:0000313" key="2">
    <source>
        <dbReference type="Proteomes" id="UP000075025"/>
    </source>
</evidence>
<name>A0A147EV67_MICTE</name>
<dbReference type="InterPro" id="IPR045596">
    <property type="entry name" value="DUF6459"/>
</dbReference>
<dbReference type="EMBL" id="LDRT01000086">
    <property type="protein sequence ID" value="KTR93384.1"/>
    <property type="molecule type" value="Genomic_DNA"/>
</dbReference>
<dbReference type="Pfam" id="PF20060">
    <property type="entry name" value="DUF6459"/>
    <property type="match status" value="1"/>
</dbReference>
<organism evidence="1 2">
    <name type="scientific">Microbacterium testaceum</name>
    <name type="common">Aureobacterium testaceum</name>
    <name type="synonym">Brevibacterium testaceum</name>
    <dbReference type="NCBI Taxonomy" id="2033"/>
    <lineage>
        <taxon>Bacteria</taxon>
        <taxon>Bacillati</taxon>
        <taxon>Actinomycetota</taxon>
        <taxon>Actinomycetes</taxon>
        <taxon>Micrococcales</taxon>
        <taxon>Microbacteriaceae</taxon>
        <taxon>Microbacterium</taxon>
    </lineage>
</organism>
<dbReference type="OrthoDB" id="3266345at2"/>
<protein>
    <submittedName>
        <fullName evidence="1">3-hydroxyacyl-CoA dehydrogenase</fullName>
    </submittedName>
</protein>